<keyword evidence="5" id="KW-1185">Reference proteome</keyword>
<dbReference type="PANTHER" id="PTHR43861:SF1">
    <property type="entry name" value="TRANS-ACONITATE 2-METHYLTRANSFERASE"/>
    <property type="match status" value="1"/>
</dbReference>
<dbReference type="GO" id="GO:0008168">
    <property type="term" value="F:methyltransferase activity"/>
    <property type="evidence" value="ECO:0007669"/>
    <property type="project" value="UniProtKB-KW"/>
</dbReference>
<keyword evidence="1 4" id="KW-0489">Methyltransferase</keyword>
<dbReference type="PANTHER" id="PTHR43861">
    <property type="entry name" value="TRANS-ACONITATE 2-METHYLTRANSFERASE-RELATED"/>
    <property type="match status" value="1"/>
</dbReference>
<name>A0ABY9YNW4_9GAMM</name>
<feature type="domain" description="Methyltransferase" evidence="3">
    <location>
        <begin position="49"/>
        <end position="144"/>
    </location>
</feature>
<dbReference type="SUPFAM" id="SSF53335">
    <property type="entry name" value="S-adenosyl-L-methionine-dependent methyltransferases"/>
    <property type="match status" value="1"/>
</dbReference>
<evidence type="ECO:0000313" key="4">
    <source>
        <dbReference type="EMBL" id="WNH52320.1"/>
    </source>
</evidence>
<dbReference type="GO" id="GO:0032259">
    <property type="term" value="P:methylation"/>
    <property type="evidence" value="ECO:0007669"/>
    <property type="project" value="UniProtKB-KW"/>
</dbReference>
<dbReference type="InterPro" id="IPR029063">
    <property type="entry name" value="SAM-dependent_MTases_sf"/>
</dbReference>
<dbReference type="EMBL" id="CP115541">
    <property type="protein sequence ID" value="WNH52320.1"/>
    <property type="molecule type" value="Genomic_DNA"/>
</dbReference>
<reference evidence="4 5" key="1">
    <citation type="submission" date="2022-12" db="EMBL/GenBank/DDBJ databases">
        <title>Two new species, Stenotrophomonas aracearum and Stenotrophomonas oahuensis, isolated from Anthurium (Araceae family) in Hawaii.</title>
        <authorList>
            <person name="Chunag S.C."/>
            <person name="Dobhal S."/>
            <person name="Alvarez A."/>
            <person name="Arif M."/>
        </authorList>
    </citation>
    <scope>NUCLEOTIDE SEQUENCE [LARGE SCALE GENOMIC DNA]</scope>
    <source>
        <strain evidence="4 5">A5586</strain>
    </source>
</reference>
<proteinExistence type="predicted"/>
<protein>
    <submittedName>
        <fullName evidence="4">Methyltransferase domain-containing protein</fullName>
    </submittedName>
</protein>
<dbReference type="Pfam" id="PF13649">
    <property type="entry name" value="Methyltransf_25"/>
    <property type="match status" value="1"/>
</dbReference>
<dbReference type="Proteomes" id="UP001302072">
    <property type="component" value="Chromosome"/>
</dbReference>
<accession>A0ABY9YNW4</accession>
<organism evidence="4 5">
    <name type="scientific">Stenotrophomonas oahuensis</name>
    <dbReference type="NCBI Taxonomy" id="3003271"/>
    <lineage>
        <taxon>Bacteria</taxon>
        <taxon>Pseudomonadati</taxon>
        <taxon>Pseudomonadota</taxon>
        <taxon>Gammaproteobacteria</taxon>
        <taxon>Lysobacterales</taxon>
        <taxon>Lysobacteraceae</taxon>
        <taxon>Stenotrophomonas</taxon>
    </lineage>
</organism>
<keyword evidence="2" id="KW-0808">Transferase</keyword>
<dbReference type="CDD" id="cd02440">
    <property type="entry name" value="AdoMet_MTases"/>
    <property type="match status" value="1"/>
</dbReference>
<evidence type="ECO:0000256" key="2">
    <source>
        <dbReference type="ARBA" id="ARBA00022679"/>
    </source>
</evidence>
<evidence type="ECO:0000313" key="5">
    <source>
        <dbReference type="Proteomes" id="UP001302072"/>
    </source>
</evidence>
<dbReference type="InterPro" id="IPR041698">
    <property type="entry name" value="Methyltransf_25"/>
</dbReference>
<sequence>MADTPTQTELWNGPAGHAWVTAQRILDEMFNGFATHLAQTVPTNANWRVLDVGCGTGDTTLTLARRLGPGGRATGIDLSAPMIEVARQRAVDAALPVEFIAADAGQPPLPAASIDHIVSRFGVMFFDNPVQAFTRLRETTRQGGTLHAVVWRSAADNPFMTTAERAAASLLPLPPRVPDGPGQFAFADADKVRWILESASWSEVAITPLDMSCEIARDDLRTYLSLLGPVGTALRNETLDAAEREHILDTLEAAFSPFIVGDRVQFTAACWVIKGANP</sequence>
<dbReference type="Gene3D" id="3.40.50.150">
    <property type="entry name" value="Vaccinia Virus protein VP39"/>
    <property type="match status" value="1"/>
</dbReference>
<evidence type="ECO:0000256" key="1">
    <source>
        <dbReference type="ARBA" id="ARBA00022603"/>
    </source>
</evidence>
<gene>
    <name evidence="4" type="ORF">PDM29_18630</name>
</gene>
<dbReference type="RefSeq" id="WP_311191523.1">
    <property type="nucleotide sequence ID" value="NZ_CP115541.1"/>
</dbReference>
<evidence type="ECO:0000259" key="3">
    <source>
        <dbReference type="Pfam" id="PF13649"/>
    </source>
</evidence>